<sequence>MTDKHPQRVVQDYLDALLFDPESETETETEIDVQCEAPAPAEPDVQNVPDEDAGAEARSNAEMIAAFGAEEDLVADEAGASVQPDDEDAEARADAAMMAAYAAAEASGPAAEPEPAAPADDAESRANAAMLAAHGQEDEHAADEAPAPRRASARKSADNPTLVYRPASLADEFNCVMVRMHGLNLALPFDQVDGVQPLKAVSLMLDRAHDWVLGRYESRTGQVQVVDTALWLIRDRYNPELAKYQEALVLPGRHWALACDELVRSLPLSSDQVKWNGNRKQRPWLLGTYLPERCFLVDVPVLLEQFELAFSAPGDTRGIL</sequence>
<feature type="compositionally biased region" description="Basic and acidic residues" evidence="1">
    <location>
        <begin position="135"/>
        <end position="147"/>
    </location>
</feature>
<evidence type="ECO:0000313" key="3">
    <source>
        <dbReference type="EMBL" id="MFC6669756.1"/>
    </source>
</evidence>
<dbReference type="InterPro" id="IPR036061">
    <property type="entry name" value="CheW-like_dom_sf"/>
</dbReference>
<evidence type="ECO:0000259" key="2">
    <source>
        <dbReference type="Pfam" id="PF01584"/>
    </source>
</evidence>
<protein>
    <submittedName>
        <fullName evidence="3">Chemotaxis protein CheW</fullName>
    </submittedName>
</protein>
<gene>
    <name evidence="3" type="ORF">ACFQDL_06390</name>
</gene>
<dbReference type="EMBL" id="JBHSWE010000001">
    <property type="protein sequence ID" value="MFC6669756.1"/>
    <property type="molecule type" value="Genomic_DNA"/>
</dbReference>
<dbReference type="RefSeq" id="WP_379908291.1">
    <property type="nucleotide sequence ID" value="NZ_JBHSWE010000001.1"/>
</dbReference>
<evidence type="ECO:0000313" key="4">
    <source>
        <dbReference type="Proteomes" id="UP001596422"/>
    </source>
</evidence>
<dbReference type="Pfam" id="PF01584">
    <property type="entry name" value="CheW"/>
    <property type="match status" value="1"/>
</dbReference>
<feature type="region of interest" description="Disordered" evidence="1">
    <location>
        <begin position="37"/>
        <end position="57"/>
    </location>
</feature>
<proteinExistence type="predicted"/>
<dbReference type="InterPro" id="IPR002545">
    <property type="entry name" value="CheW-lke_dom"/>
</dbReference>
<feature type="compositionally biased region" description="Low complexity" evidence="1">
    <location>
        <begin position="104"/>
        <end position="129"/>
    </location>
</feature>
<feature type="domain" description="CheW-like" evidence="2">
    <location>
        <begin position="175"/>
        <end position="305"/>
    </location>
</feature>
<name>A0ABW1ZX64_9GAMM</name>
<accession>A0ABW1ZX64</accession>
<comment type="caution">
    <text evidence="3">The sequence shown here is derived from an EMBL/GenBank/DDBJ whole genome shotgun (WGS) entry which is preliminary data.</text>
</comment>
<dbReference type="Proteomes" id="UP001596422">
    <property type="component" value="Unassembled WGS sequence"/>
</dbReference>
<dbReference type="SUPFAM" id="SSF50341">
    <property type="entry name" value="CheW-like"/>
    <property type="match status" value="1"/>
</dbReference>
<organism evidence="3 4">
    <name type="scientific">Marinobacterium aestuariivivens</name>
    <dbReference type="NCBI Taxonomy" id="1698799"/>
    <lineage>
        <taxon>Bacteria</taxon>
        <taxon>Pseudomonadati</taxon>
        <taxon>Pseudomonadota</taxon>
        <taxon>Gammaproteobacteria</taxon>
        <taxon>Oceanospirillales</taxon>
        <taxon>Oceanospirillaceae</taxon>
        <taxon>Marinobacterium</taxon>
    </lineage>
</organism>
<evidence type="ECO:0000256" key="1">
    <source>
        <dbReference type="SAM" id="MobiDB-lite"/>
    </source>
</evidence>
<feature type="region of interest" description="Disordered" evidence="1">
    <location>
        <begin position="104"/>
        <end position="158"/>
    </location>
</feature>
<reference evidence="4" key="1">
    <citation type="journal article" date="2019" name="Int. J. Syst. Evol. Microbiol.">
        <title>The Global Catalogue of Microorganisms (GCM) 10K type strain sequencing project: providing services to taxonomists for standard genome sequencing and annotation.</title>
        <authorList>
            <consortium name="The Broad Institute Genomics Platform"/>
            <consortium name="The Broad Institute Genome Sequencing Center for Infectious Disease"/>
            <person name="Wu L."/>
            <person name="Ma J."/>
        </authorList>
    </citation>
    <scope>NUCLEOTIDE SEQUENCE [LARGE SCALE GENOMIC DNA]</scope>
    <source>
        <strain evidence="4">NBRC 111756</strain>
    </source>
</reference>
<keyword evidence="4" id="KW-1185">Reference proteome</keyword>